<dbReference type="AlphaFoldDB" id="A0A511HEN7"/>
<accession>A0A511HEN7</accession>
<dbReference type="EMBL" id="BJVY01000021">
    <property type="protein sequence ID" value="GEL72012.1"/>
    <property type="molecule type" value="Genomic_DNA"/>
</dbReference>
<gene>
    <name evidence="1" type="ORF">MVI01_37960</name>
</gene>
<evidence type="ECO:0000313" key="1">
    <source>
        <dbReference type="EMBL" id="GEL72012.1"/>
    </source>
</evidence>
<name>A0A511HEN7_9BACT</name>
<evidence type="ECO:0000313" key="2">
    <source>
        <dbReference type="Proteomes" id="UP000321224"/>
    </source>
</evidence>
<dbReference type="Proteomes" id="UP000321224">
    <property type="component" value="Unassembled WGS sequence"/>
</dbReference>
<protein>
    <submittedName>
        <fullName evidence="1">Uncharacterized protein</fullName>
    </submittedName>
</protein>
<proteinExistence type="predicted"/>
<sequence length="90" mass="9921">MAIDEEQVRGFLSEVFGVVLAERTQAVIALDCPVEREPPGRALGPEVSPRVFRDANAAHPLTWAQKFRNPTPASQTAWKFARDCEMGLAV</sequence>
<organism evidence="1 2">
    <name type="scientific">Myxococcus virescens</name>
    <dbReference type="NCBI Taxonomy" id="83456"/>
    <lineage>
        <taxon>Bacteria</taxon>
        <taxon>Pseudomonadati</taxon>
        <taxon>Myxococcota</taxon>
        <taxon>Myxococcia</taxon>
        <taxon>Myxococcales</taxon>
        <taxon>Cystobacterineae</taxon>
        <taxon>Myxococcaceae</taxon>
        <taxon>Myxococcus</taxon>
    </lineage>
</organism>
<comment type="caution">
    <text evidence="1">The sequence shown here is derived from an EMBL/GenBank/DDBJ whole genome shotgun (WGS) entry which is preliminary data.</text>
</comment>
<reference evidence="1 2" key="1">
    <citation type="submission" date="2019-07" db="EMBL/GenBank/DDBJ databases">
        <title>Whole genome shotgun sequence of Myxococcus virescens NBRC 100334.</title>
        <authorList>
            <person name="Hosoyama A."/>
            <person name="Uohara A."/>
            <person name="Ohji S."/>
            <person name="Ichikawa N."/>
        </authorList>
    </citation>
    <scope>NUCLEOTIDE SEQUENCE [LARGE SCALE GENOMIC DNA]</scope>
    <source>
        <strain evidence="1 2">NBRC 100334</strain>
    </source>
</reference>